<dbReference type="EMBL" id="JAXIOK010000004">
    <property type="protein sequence ID" value="KAK4773685.1"/>
    <property type="molecule type" value="Genomic_DNA"/>
</dbReference>
<keyword evidence="3" id="KW-1185">Reference proteome</keyword>
<evidence type="ECO:0000256" key="1">
    <source>
        <dbReference type="SAM" id="MobiDB-lite"/>
    </source>
</evidence>
<protein>
    <recommendedName>
        <fullName evidence="4">DUF3527 domain protein</fullName>
    </recommendedName>
</protein>
<name>A0AAN7KVD5_9MYRT</name>
<feature type="compositionally biased region" description="Low complexity" evidence="1">
    <location>
        <begin position="116"/>
        <end position="127"/>
    </location>
</feature>
<dbReference type="PANTHER" id="PTHR31390:SF4">
    <property type="entry name" value="DUF3527 DOMAIN-CONTAINING PROTEIN"/>
    <property type="match status" value="1"/>
</dbReference>
<dbReference type="Proteomes" id="UP001345219">
    <property type="component" value="Chromosome 22"/>
</dbReference>
<reference evidence="2 3" key="1">
    <citation type="journal article" date="2023" name="Hortic Res">
        <title>Pangenome of water caltrop reveals structural variations and asymmetric subgenome divergence after allopolyploidization.</title>
        <authorList>
            <person name="Zhang X."/>
            <person name="Chen Y."/>
            <person name="Wang L."/>
            <person name="Yuan Y."/>
            <person name="Fang M."/>
            <person name="Shi L."/>
            <person name="Lu R."/>
            <person name="Comes H.P."/>
            <person name="Ma Y."/>
            <person name="Chen Y."/>
            <person name="Huang G."/>
            <person name="Zhou Y."/>
            <person name="Zheng Z."/>
            <person name="Qiu Y."/>
        </authorList>
    </citation>
    <scope>NUCLEOTIDE SEQUENCE [LARGE SCALE GENOMIC DNA]</scope>
    <source>
        <tissue evidence="2">Roots</tissue>
    </source>
</reference>
<feature type="region of interest" description="Disordered" evidence="1">
    <location>
        <begin position="281"/>
        <end position="302"/>
    </location>
</feature>
<comment type="caution">
    <text evidence="2">The sequence shown here is derived from an EMBL/GenBank/DDBJ whole genome shotgun (WGS) entry which is preliminary data.</text>
</comment>
<dbReference type="AlphaFoldDB" id="A0AAN7KVD5"/>
<gene>
    <name evidence="2" type="ORF">SAY87_028704</name>
</gene>
<feature type="compositionally biased region" description="Polar residues" evidence="1">
    <location>
        <begin position="286"/>
        <end position="302"/>
    </location>
</feature>
<feature type="region of interest" description="Disordered" evidence="1">
    <location>
        <begin position="93"/>
        <end position="134"/>
    </location>
</feature>
<evidence type="ECO:0000313" key="2">
    <source>
        <dbReference type="EMBL" id="KAK4773685.1"/>
    </source>
</evidence>
<proteinExistence type="predicted"/>
<evidence type="ECO:0008006" key="4">
    <source>
        <dbReference type="Google" id="ProtNLM"/>
    </source>
</evidence>
<dbReference type="InterPro" id="IPR021916">
    <property type="entry name" value="DUF3527"/>
</dbReference>
<accession>A0AAN7KVD5</accession>
<dbReference type="PANTHER" id="PTHR31390">
    <property type="entry name" value="EXPRESSED PROTEIN"/>
    <property type="match status" value="1"/>
</dbReference>
<sequence>MKLGERFLAENSNLIYADLHSKITKGAEEQWPGSKDDQKRTLRSSCKDEELIRHMSNLPSYLKRGENVKEKTYSIGVLDWECLEKWQHMHKQTVKRTSRLSTSSTSTSSWHPTEASSSHSSRGRSCSPVNQRMPHHTVKPYSVASPDLIDGQTTKYTGKNAFAVEESKNFVNDRACIINASDKTFNLWHRKKTEEIKKREHNSKMFQKIEKYPSVHVKGDFGSSCSEEKAKVQLQDYGHEKTYEKVRKSNTGVSENFAERQNRAVSLMPINISGSVNLEVPPLPDSTASSNQKLSAESSEGSTLTKLLGAHHPELDSNFSRVNLPISIGGEPTKSSSVVLCPLPASSRAPVTPCRSKNIETRTSTVALLKDDAAKFSKGMDTKSSEKVRGSSPFRRFSMDVGKIVKSYSSTELVSPEAGLPYKHKKLCAENLELSASVPARSRSIPLRRMLDPLLKSKESNCDYFYGLLKNNSEPIDRVSSSSKGQPDSSAVLLAKYQLDITSCGSINIDNSQVEKKHGSPMVQALLRVAFKNDLPLFTFAVGNDGDVLTATVKECNSSSCKDNHTFIYTFLMIQELKKKNSSWISQGGKGKGKNYVHNVVAQMKVSVSRLSSLREFVLFSVEPRKQNQLTSEFLPNNELAAIVSHIPLTVYPCSVINQHQGALSKDLDQEASVNMTVILPGGVHSLPSNGGPSSLIQRWRSGGSCDCGGWDLGCQLKVLSRGHHLREKLTSEAPPVTGHFALFPQVDARENQPEFALAPFKGDIYSVEFNSSLSVLQAFAVSIAVLESRKMEKLEDQNVNLDKCSGETLRSPNGDIASGYISNPPLSPIGRV</sequence>
<feature type="compositionally biased region" description="Low complexity" evidence="1">
    <location>
        <begin position="99"/>
        <end position="109"/>
    </location>
</feature>
<organism evidence="2 3">
    <name type="scientific">Trapa incisa</name>
    <dbReference type="NCBI Taxonomy" id="236973"/>
    <lineage>
        <taxon>Eukaryota</taxon>
        <taxon>Viridiplantae</taxon>
        <taxon>Streptophyta</taxon>
        <taxon>Embryophyta</taxon>
        <taxon>Tracheophyta</taxon>
        <taxon>Spermatophyta</taxon>
        <taxon>Magnoliopsida</taxon>
        <taxon>eudicotyledons</taxon>
        <taxon>Gunneridae</taxon>
        <taxon>Pentapetalae</taxon>
        <taxon>rosids</taxon>
        <taxon>malvids</taxon>
        <taxon>Myrtales</taxon>
        <taxon>Lythraceae</taxon>
        <taxon>Trapa</taxon>
    </lineage>
</organism>
<evidence type="ECO:0000313" key="3">
    <source>
        <dbReference type="Proteomes" id="UP001345219"/>
    </source>
</evidence>
<dbReference type="Pfam" id="PF12043">
    <property type="entry name" value="DUF3527"/>
    <property type="match status" value="1"/>
</dbReference>